<gene>
    <name evidence="2" type="ORF">TUM4630_29250</name>
</gene>
<keyword evidence="3" id="KW-1185">Reference proteome</keyword>
<reference evidence="2 3" key="1">
    <citation type="submission" date="2021-05" db="EMBL/GenBank/DDBJ databases">
        <title>Molecular characterization for Shewanella algae harboring chromosomal blaOXA-55-like strains isolated from clinical and environment sample.</title>
        <authorList>
            <person name="Ohama Y."/>
            <person name="Aoki K."/>
            <person name="Harada S."/>
            <person name="Moriya K."/>
            <person name="Ishii Y."/>
            <person name="Tateda K."/>
        </authorList>
    </citation>
    <scope>NUCLEOTIDE SEQUENCE [LARGE SCALE GENOMIC DNA]</scope>
    <source>
        <strain evidence="2 3">LMG 23746</strain>
    </source>
</reference>
<dbReference type="PROSITE" id="PS51257">
    <property type="entry name" value="PROKAR_LIPOPROTEIN"/>
    <property type="match status" value="1"/>
</dbReference>
<evidence type="ECO:0000256" key="1">
    <source>
        <dbReference type="SAM" id="SignalP"/>
    </source>
</evidence>
<sequence length="94" mass="10484">MNDFNVRASAMNKWLCVLFSLLLSACANEHNFVMGDSYLQVKNVQTLDPEASVRNDGLVLSLEGNYGRKVMLKYRDSNEAPIKAKELGASIIMD</sequence>
<dbReference type="RefSeq" id="WP_119979144.1">
    <property type="nucleotide sequence ID" value="NZ_BPFB01000041.1"/>
</dbReference>
<accession>A0ABQ4PN19</accession>
<proteinExistence type="predicted"/>
<keyword evidence="1" id="KW-0732">Signal</keyword>
<feature type="signal peptide" evidence="1">
    <location>
        <begin position="1"/>
        <end position="29"/>
    </location>
</feature>
<dbReference type="Proteomes" id="UP000761574">
    <property type="component" value="Unassembled WGS sequence"/>
</dbReference>
<evidence type="ECO:0000313" key="3">
    <source>
        <dbReference type="Proteomes" id="UP000761574"/>
    </source>
</evidence>
<organism evidence="2 3">
    <name type="scientific">Shewanella algidipiscicola</name>
    <dbReference type="NCBI Taxonomy" id="614070"/>
    <lineage>
        <taxon>Bacteria</taxon>
        <taxon>Pseudomonadati</taxon>
        <taxon>Pseudomonadota</taxon>
        <taxon>Gammaproteobacteria</taxon>
        <taxon>Alteromonadales</taxon>
        <taxon>Shewanellaceae</taxon>
        <taxon>Shewanella</taxon>
    </lineage>
</organism>
<evidence type="ECO:0000313" key="2">
    <source>
        <dbReference type="EMBL" id="GIU49789.1"/>
    </source>
</evidence>
<evidence type="ECO:0008006" key="4">
    <source>
        <dbReference type="Google" id="ProtNLM"/>
    </source>
</evidence>
<dbReference type="EMBL" id="BPFB01000041">
    <property type="protein sequence ID" value="GIU49789.1"/>
    <property type="molecule type" value="Genomic_DNA"/>
</dbReference>
<protein>
    <recommendedName>
        <fullName evidence="4">Lipoprotein</fullName>
    </recommendedName>
</protein>
<comment type="caution">
    <text evidence="2">The sequence shown here is derived from an EMBL/GenBank/DDBJ whole genome shotgun (WGS) entry which is preliminary data.</text>
</comment>
<name>A0ABQ4PN19_9GAMM</name>
<feature type="chain" id="PRO_5046659468" description="Lipoprotein" evidence="1">
    <location>
        <begin position="30"/>
        <end position="94"/>
    </location>
</feature>